<name>A0A4Y2CW38_ARAVE</name>
<protein>
    <submittedName>
        <fullName evidence="1">Uncharacterized protein</fullName>
    </submittedName>
</protein>
<comment type="caution">
    <text evidence="1">The sequence shown here is derived from an EMBL/GenBank/DDBJ whole genome shotgun (WGS) entry which is preliminary data.</text>
</comment>
<evidence type="ECO:0000313" key="1">
    <source>
        <dbReference type="EMBL" id="GBM07938.1"/>
    </source>
</evidence>
<sequence length="122" mass="13472">MRFSGTRSLLGLAQCNNCRWDPKDGEDLSSLQKPKRLPICTIIITTIEPKPTINVLFVALNKTTQILVAATRPLCQSRLPVTLWGASRMCVKSLPAAEVYLGRLCVHFYGSSSFTAAFKSQI</sequence>
<dbReference type="OrthoDB" id="10477157at2759"/>
<proteinExistence type="predicted"/>
<accession>A0A4Y2CW38</accession>
<organism evidence="1 2">
    <name type="scientific">Araneus ventricosus</name>
    <name type="common">Orbweaver spider</name>
    <name type="synonym">Epeira ventricosa</name>
    <dbReference type="NCBI Taxonomy" id="182803"/>
    <lineage>
        <taxon>Eukaryota</taxon>
        <taxon>Metazoa</taxon>
        <taxon>Ecdysozoa</taxon>
        <taxon>Arthropoda</taxon>
        <taxon>Chelicerata</taxon>
        <taxon>Arachnida</taxon>
        <taxon>Araneae</taxon>
        <taxon>Araneomorphae</taxon>
        <taxon>Entelegynae</taxon>
        <taxon>Araneoidea</taxon>
        <taxon>Araneidae</taxon>
        <taxon>Araneus</taxon>
    </lineage>
</organism>
<dbReference type="Proteomes" id="UP000499080">
    <property type="component" value="Unassembled WGS sequence"/>
</dbReference>
<gene>
    <name evidence="1" type="ORF">AVEN_232379_1</name>
</gene>
<dbReference type="AlphaFoldDB" id="A0A4Y2CW38"/>
<dbReference type="EMBL" id="BGPR01000249">
    <property type="protein sequence ID" value="GBM07938.1"/>
    <property type="molecule type" value="Genomic_DNA"/>
</dbReference>
<reference evidence="1 2" key="1">
    <citation type="journal article" date="2019" name="Sci. Rep.">
        <title>Orb-weaving spider Araneus ventricosus genome elucidates the spidroin gene catalogue.</title>
        <authorList>
            <person name="Kono N."/>
            <person name="Nakamura H."/>
            <person name="Ohtoshi R."/>
            <person name="Moran D.A.P."/>
            <person name="Shinohara A."/>
            <person name="Yoshida Y."/>
            <person name="Fujiwara M."/>
            <person name="Mori M."/>
            <person name="Tomita M."/>
            <person name="Arakawa K."/>
        </authorList>
    </citation>
    <scope>NUCLEOTIDE SEQUENCE [LARGE SCALE GENOMIC DNA]</scope>
</reference>
<evidence type="ECO:0000313" key="2">
    <source>
        <dbReference type="Proteomes" id="UP000499080"/>
    </source>
</evidence>
<keyword evidence="2" id="KW-1185">Reference proteome</keyword>